<dbReference type="OrthoDB" id="8478166at2"/>
<evidence type="ECO:0000256" key="1">
    <source>
        <dbReference type="SAM" id="Phobius"/>
    </source>
</evidence>
<reference evidence="3" key="1">
    <citation type="submission" date="2017-10" db="EMBL/GenBank/DDBJ databases">
        <authorList>
            <person name="Kravchenko I.K."/>
            <person name="Grouzdev D.S."/>
        </authorList>
    </citation>
    <scope>NUCLEOTIDE SEQUENCE [LARGE SCALE GENOMIC DNA]</scope>
    <source>
        <strain evidence="3">B2</strain>
    </source>
</reference>
<dbReference type="Proteomes" id="UP000225379">
    <property type="component" value="Unassembled WGS sequence"/>
</dbReference>
<sequence>MPPMQPNALSSTPRRLLTGRRIATILVLMMVLLPAVAYSLWWWQAARTVRGGLESWVADQRANGAVVEHGGLTVHGFPFTLRAELDKPHLATRGAEWQGARLVAEAAPWNPTRIALTFPGDHRLSVVQPGQPPIDILAPNGGNGDLTMRMSGTLERLALRFTGLTAQVAGQTVPVAALDVGAAQPEQPPAERGTAGLTLTLTADGLTLPDGMPPNLGREVKRTELTLRVMGTPPRPEPASLSAWSRDGGTVEVDRLALDWGPLGAVLSGTLALDAQLQPQAALTAEIRGAPAVLDAVKPMMRPNEAAIARTVLAMLARPTGPNGEPVVTAPVTVQDRSLFVGPLRVAALPKLVW</sequence>
<keyword evidence="1" id="KW-1133">Transmembrane helix</keyword>
<dbReference type="Pfam" id="PF09898">
    <property type="entry name" value="DUF2125"/>
    <property type="match status" value="1"/>
</dbReference>
<proteinExistence type="predicted"/>
<protein>
    <recommendedName>
        <fullName evidence="4">DUF2125 domain-containing protein</fullName>
    </recommendedName>
</protein>
<evidence type="ECO:0000313" key="2">
    <source>
        <dbReference type="EMBL" id="PGH53426.1"/>
    </source>
</evidence>
<dbReference type="AlphaFoldDB" id="A0A2B8B402"/>
<evidence type="ECO:0008006" key="4">
    <source>
        <dbReference type="Google" id="ProtNLM"/>
    </source>
</evidence>
<dbReference type="RefSeq" id="WP_098739502.1">
    <property type="nucleotide sequence ID" value="NZ_PDKW01000043.1"/>
</dbReference>
<comment type="caution">
    <text evidence="2">The sequence shown here is derived from an EMBL/GenBank/DDBJ whole genome shotgun (WGS) entry which is preliminary data.</text>
</comment>
<name>A0A2B8B402_9PROT</name>
<keyword evidence="1" id="KW-0812">Transmembrane</keyword>
<dbReference type="EMBL" id="PDKW01000043">
    <property type="protein sequence ID" value="PGH53426.1"/>
    <property type="molecule type" value="Genomic_DNA"/>
</dbReference>
<organism evidence="2 3">
    <name type="scientific">Azospirillum palustre</name>
    <dbReference type="NCBI Taxonomy" id="2044885"/>
    <lineage>
        <taxon>Bacteria</taxon>
        <taxon>Pseudomonadati</taxon>
        <taxon>Pseudomonadota</taxon>
        <taxon>Alphaproteobacteria</taxon>
        <taxon>Rhodospirillales</taxon>
        <taxon>Azospirillaceae</taxon>
        <taxon>Azospirillum</taxon>
    </lineage>
</organism>
<keyword evidence="1" id="KW-0472">Membrane</keyword>
<feature type="transmembrane region" description="Helical" evidence="1">
    <location>
        <begin position="21"/>
        <end position="43"/>
    </location>
</feature>
<accession>A0A2B8B402</accession>
<keyword evidence="3" id="KW-1185">Reference proteome</keyword>
<dbReference type="InterPro" id="IPR018666">
    <property type="entry name" value="DUF2125"/>
</dbReference>
<gene>
    <name evidence="2" type="ORF">CRT60_26425</name>
</gene>
<evidence type="ECO:0000313" key="3">
    <source>
        <dbReference type="Proteomes" id="UP000225379"/>
    </source>
</evidence>